<accession>A0A455U5Q4</accession>
<dbReference type="Proteomes" id="UP000320231">
    <property type="component" value="Chromosome"/>
</dbReference>
<evidence type="ECO:0000313" key="1">
    <source>
        <dbReference type="EMBL" id="BBI60857.1"/>
    </source>
</evidence>
<organism evidence="1 2">
    <name type="scientific">Vreelandella sulfidaeris</name>
    <dbReference type="NCBI Taxonomy" id="115553"/>
    <lineage>
        <taxon>Bacteria</taxon>
        <taxon>Pseudomonadati</taxon>
        <taxon>Pseudomonadota</taxon>
        <taxon>Gammaproteobacteria</taxon>
        <taxon>Oceanospirillales</taxon>
        <taxon>Halomonadaceae</taxon>
        <taxon>Vreelandella</taxon>
    </lineage>
</organism>
<name>A0A455U5Q4_9GAMM</name>
<proteinExistence type="predicted"/>
<dbReference type="AlphaFoldDB" id="A0A455U5Q4"/>
<dbReference type="EMBL" id="AP019514">
    <property type="protein sequence ID" value="BBI60857.1"/>
    <property type="molecule type" value="Genomic_DNA"/>
</dbReference>
<evidence type="ECO:0008006" key="3">
    <source>
        <dbReference type="Google" id="ProtNLM"/>
    </source>
</evidence>
<protein>
    <recommendedName>
        <fullName evidence="3">Two-component sensor histidine kinase</fullName>
    </recommendedName>
</protein>
<reference evidence="1 2" key="1">
    <citation type="journal article" date="2019" name="Microbiol. Resour. Announc.">
        <title>Complete Genome Sequence of Halomonas sulfidaeris Strain Esulfide1 Isolated from a Metal Sulfide Rock at a Depth of 2,200 Meters, Obtained Using Nanopore Sequencing.</title>
        <authorList>
            <person name="Saito M."/>
            <person name="Nishigata A."/>
            <person name="Galipon J."/>
            <person name="Arakawa K."/>
        </authorList>
    </citation>
    <scope>NUCLEOTIDE SEQUENCE [LARGE SCALE GENOMIC DNA]</scope>
    <source>
        <strain evidence="1 2">ATCC BAA-803</strain>
    </source>
</reference>
<dbReference type="KEGG" id="hsr:HSBAA_21630"/>
<sequence>MSLRARLLLTLGFTLALLWGIAAAWLMRDLEEKFVDTLDQRLAQSARMVAGLVLQLPIEVWQNAEQPVLSIPLHRRTRLPSTLPAGEIMARTHADMDNILAPGERDMLTDKQGA</sequence>
<gene>
    <name evidence="1" type="ORF">HSBAA_21630</name>
</gene>
<evidence type="ECO:0000313" key="2">
    <source>
        <dbReference type="Proteomes" id="UP000320231"/>
    </source>
</evidence>